<evidence type="ECO:0000256" key="2">
    <source>
        <dbReference type="ARBA" id="ARBA00010742"/>
    </source>
</evidence>
<dbReference type="SUPFAM" id="SSF53850">
    <property type="entry name" value="Periplasmic binding protein-like II"/>
    <property type="match status" value="1"/>
</dbReference>
<gene>
    <name evidence="5" type="ORF">BR63_02095</name>
</gene>
<evidence type="ECO:0000313" key="6">
    <source>
        <dbReference type="Proteomes" id="UP000515847"/>
    </source>
</evidence>
<evidence type="ECO:0000313" key="5">
    <source>
        <dbReference type="EMBL" id="QNB45215.1"/>
    </source>
</evidence>
<dbReference type="PROSITE" id="PS51257">
    <property type="entry name" value="PROKAR_LIPOPROTEIN"/>
    <property type="match status" value="1"/>
</dbReference>
<dbReference type="AlphaFoldDB" id="A0A7G6DZG1"/>
<dbReference type="CDD" id="cd01008">
    <property type="entry name" value="PBP2_NrtA_SsuA_CpmA_like"/>
    <property type="match status" value="1"/>
</dbReference>
<name>A0A7G6DZG1_THEFR</name>
<dbReference type="KEGG" id="tfr:BR63_02095"/>
<dbReference type="PANTHER" id="PTHR30024">
    <property type="entry name" value="ALIPHATIC SULFONATES-BINDING PROTEIN-RELATED"/>
    <property type="match status" value="1"/>
</dbReference>
<comment type="similarity">
    <text evidence="2">Belongs to the bacterial solute-binding protein SsuA/TauA family.</text>
</comment>
<feature type="domain" description="SsuA/THI5-like" evidence="4">
    <location>
        <begin position="54"/>
        <end position="263"/>
    </location>
</feature>
<proteinExistence type="inferred from homology"/>
<evidence type="ECO:0000256" key="1">
    <source>
        <dbReference type="ARBA" id="ARBA00004418"/>
    </source>
</evidence>
<reference evidence="5 6" key="1">
    <citation type="journal article" date="2019" name="Front. Microbiol.">
        <title>Thermoanaerosceptrum fracticalcis gen. nov. sp. nov., a Novel Fumarate-Fermenting Microorganism From a Deep Fractured Carbonate Aquifer of the US Great Basin.</title>
        <authorList>
            <person name="Hamilton-Brehm S.D."/>
            <person name="Stewart L.E."/>
            <person name="Zavarin M."/>
            <person name="Caldwell M."/>
            <person name="Lawson P.A."/>
            <person name="Onstott T.C."/>
            <person name="Grzymski J."/>
            <person name="Neveux I."/>
            <person name="Lollar B.S."/>
            <person name="Russell C.E."/>
            <person name="Moser D.P."/>
        </authorList>
    </citation>
    <scope>NUCLEOTIDE SEQUENCE [LARGE SCALE GENOMIC DNA]</scope>
    <source>
        <strain evidence="5 6">DRI-13</strain>
    </source>
</reference>
<keyword evidence="6" id="KW-1185">Reference proteome</keyword>
<sequence length="342" mass="38008">MNTHFRRESSVKKWSLMLILLLVFSLVATSMMGCGQQKLTKIRLNEVTHSIFYAPLYVALNQGFFKEEGLEIELTNGAGADKVMTAVLSGQADIGFMGPEATIYVFNQGKEDYVINFAQLTQKDGSFLVGRQPDPNFTWDKVKGKTIIGGRKGGMPEMTLEYVLKNKGIIPGKDVTVLTNIQFALMAGAFTGGTGDYVTLFEPVAATLEKEGKGFVVASVGKEGGEIPYTVFSAKKSYIEKNPQIIQKFTNAIYKGQRWVQSHTPEEIAKAIKPSFPDADEKILATVVKRYRDQDTWAKSPVFTKEAFERLQDIIQEAGELSKRAPYEKLVTNKFAEEAVKK</sequence>
<dbReference type="OrthoDB" id="9802202at2"/>
<organism evidence="5 6">
    <name type="scientific">Thermanaerosceptrum fracticalcis</name>
    <dbReference type="NCBI Taxonomy" id="1712410"/>
    <lineage>
        <taxon>Bacteria</taxon>
        <taxon>Bacillati</taxon>
        <taxon>Bacillota</taxon>
        <taxon>Clostridia</taxon>
        <taxon>Eubacteriales</taxon>
        <taxon>Peptococcaceae</taxon>
        <taxon>Thermanaerosceptrum</taxon>
    </lineage>
</organism>
<dbReference type="InterPro" id="IPR015168">
    <property type="entry name" value="SsuA/THI5"/>
</dbReference>
<evidence type="ECO:0000256" key="3">
    <source>
        <dbReference type="ARBA" id="ARBA00022729"/>
    </source>
</evidence>
<dbReference type="EMBL" id="CP045798">
    <property type="protein sequence ID" value="QNB45215.1"/>
    <property type="molecule type" value="Genomic_DNA"/>
</dbReference>
<dbReference type="GO" id="GO:0042597">
    <property type="term" value="C:periplasmic space"/>
    <property type="evidence" value="ECO:0007669"/>
    <property type="project" value="UniProtKB-SubCell"/>
</dbReference>
<protein>
    <submittedName>
        <fullName evidence="5">ABC transporter substrate-binding protein</fullName>
    </submittedName>
</protein>
<evidence type="ECO:0000259" key="4">
    <source>
        <dbReference type="Pfam" id="PF09084"/>
    </source>
</evidence>
<comment type="subcellular location">
    <subcellularLocation>
        <location evidence="1">Periplasm</location>
    </subcellularLocation>
</comment>
<keyword evidence="3" id="KW-0732">Signal</keyword>
<accession>A0A7G6DZG1</accession>
<dbReference type="Gene3D" id="3.40.190.10">
    <property type="entry name" value="Periplasmic binding protein-like II"/>
    <property type="match status" value="2"/>
</dbReference>
<dbReference type="PANTHER" id="PTHR30024:SF47">
    <property type="entry name" value="TAURINE-BINDING PERIPLASMIC PROTEIN"/>
    <property type="match status" value="1"/>
</dbReference>
<dbReference type="RefSeq" id="WP_051965923.1">
    <property type="nucleotide sequence ID" value="NZ_CP045798.1"/>
</dbReference>
<dbReference type="Pfam" id="PF09084">
    <property type="entry name" value="NMT1"/>
    <property type="match status" value="1"/>
</dbReference>
<dbReference type="Proteomes" id="UP000515847">
    <property type="component" value="Chromosome"/>
</dbReference>